<dbReference type="Pfam" id="PF18201">
    <property type="entry name" value="PIH1_CS"/>
    <property type="match status" value="1"/>
</dbReference>
<dbReference type="InterPro" id="IPR008978">
    <property type="entry name" value="HSP20-like_chaperone"/>
</dbReference>
<dbReference type="PANTHER" id="PTHR22997:SF3">
    <property type="entry name" value="PROTEIN KINTOUN"/>
    <property type="match status" value="1"/>
</dbReference>
<evidence type="ECO:0000256" key="4">
    <source>
        <dbReference type="SAM" id="MobiDB-lite"/>
    </source>
</evidence>
<evidence type="ECO:0000313" key="8">
    <source>
        <dbReference type="Proteomes" id="UP000030746"/>
    </source>
</evidence>
<sequence>MSESLEGLNLSGDEIKRISDAMKDEKFRKLFVEYAEELSDPENRRLYEEELSRLENERGMDITFVNPTPGYVLKTSLNGEQKAFINICQSDKIDKPSGKREKESGKNGLMWYLPHSFAPPREDLDKNGQKCQVYDVVFHPDTYRMAESNQRFKKLVEDTALDGIEKQFAAKLDRKNLKRPNMKFKGTPTATVIRTKSQNGTPNTENEFLKKLPNPYEDKVAPKKVSENKIVEEKNKRNSESSETKVSGPTVPKYSIIHRSELDLQEYTNNQANKKSTRPKELVVTIQLPLLKSAASADLDIFEKRLVLESKQPAAYKLDIMLPYPVNDEEGSAKFDKTKHSLIVTLPVIPVPDKLDEELTTSNIESEGTDMLKDSVVENKPLIEKLVSIIPSNSIIYQKPDFSFTQDTETVNFVINVKNISRDSLTTDFPTPYSIHLKFLSLGSGGFPMNYSLYIEFDEDCQIAEDHCSVDVSTTALVLLILKSKESRREWNGFKAGVDVNSLEVR</sequence>
<dbReference type="CTD" id="20232315"/>
<dbReference type="InterPro" id="IPR034727">
    <property type="entry name" value="Kintoun"/>
</dbReference>
<proteinExistence type="inferred from homology"/>
<evidence type="ECO:0000313" key="7">
    <source>
        <dbReference type="EMBL" id="ESO90168.1"/>
    </source>
</evidence>
<dbReference type="HAMAP" id="MF_03069">
    <property type="entry name" value="Kintoun"/>
    <property type="match status" value="1"/>
</dbReference>
<dbReference type="Pfam" id="PF08190">
    <property type="entry name" value="PIH1"/>
    <property type="match status" value="1"/>
</dbReference>
<dbReference type="EMBL" id="KB202481">
    <property type="protein sequence ID" value="ESO90168.1"/>
    <property type="molecule type" value="Genomic_DNA"/>
</dbReference>
<name>V3ZG29_LOTGI</name>
<gene>
    <name evidence="7" type="ORF">LOTGIDRAFT_123979</name>
</gene>
<evidence type="ECO:0000256" key="1">
    <source>
        <dbReference type="ARBA" id="ARBA00022490"/>
    </source>
</evidence>
<feature type="domain" description="PIH1 N-terminal" evidence="5">
    <location>
        <begin position="38"/>
        <end position="199"/>
    </location>
</feature>
<accession>V3ZG29</accession>
<dbReference type="PANTHER" id="PTHR22997">
    <property type="entry name" value="PIH1 DOMAIN-CONTAINING PROTEIN 1"/>
    <property type="match status" value="1"/>
</dbReference>
<dbReference type="KEGG" id="lgi:LOTGIDRAFT_123979"/>
<dbReference type="HOGENOM" id="CLU_018349_1_0_1"/>
<dbReference type="InterPro" id="IPR050734">
    <property type="entry name" value="PIH1/Kintoun_subfamily"/>
</dbReference>
<dbReference type="Gene3D" id="2.60.40.790">
    <property type="match status" value="1"/>
</dbReference>
<keyword evidence="8" id="KW-1185">Reference proteome</keyword>
<dbReference type="GeneID" id="20232315"/>
<evidence type="ECO:0000256" key="2">
    <source>
        <dbReference type="ARBA" id="ARBA00024190"/>
    </source>
</evidence>
<feature type="compositionally biased region" description="Basic and acidic residues" evidence="4">
    <location>
        <begin position="216"/>
        <end position="243"/>
    </location>
</feature>
<comment type="function">
    <text evidence="3">Required for cytoplasmic pre-assembly of axonemal dyneins, thereby playing a central role in motility in cilia and flagella. Involved in pre-assembly of dynein arm complexes in the cytoplasm before intraflagellar transport loads them for the ciliary compartment.</text>
</comment>
<dbReference type="GO" id="GO:0070286">
    <property type="term" value="P:axonemal dynein complex assembly"/>
    <property type="evidence" value="ECO:0007669"/>
    <property type="project" value="UniProtKB-UniRule"/>
</dbReference>
<dbReference type="AlphaFoldDB" id="V3ZG29"/>
<reference evidence="7 8" key="1">
    <citation type="journal article" date="2013" name="Nature">
        <title>Insights into bilaterian evolution from three spiralian genomes.</title>
        <authorList>
            <person name="Simakov O."/>
            <person name="Marletaz F."/>
            <person name="Cho S.J."/>
            <person name="Edsinger-Gonzales E."/>
            <person name="Havlak P."/>
            <person name="Hellsten U."/>
            <person name="Kuo D.H."/>
            <person name="Larsson T."/>
            <person name="Lv J."/>
            <person name="Arendt D."/>
            <person name="Savage R."/>
            <person name="Osoegawa K."/>
            <person name="de Jong P."/>
            <person name="Grimwood J."/>
            <person name="Chapman J.A."/>
            <person name="Shapiro H."/>
            <person name="Aerts A."/>
            <person name="Otillar R.P."/>
            <person name="Terry A.Y."/>
            <person name="Boore J.L."/>
            <person name="Grigoriev I.V."/>
            <person name="Lindberg D.R."/>
            <person name="Seaver E.C."/>
            <person name="Weisblat D.A."/>
            <person name="Putnam N.H."/>
            <person name="Rokhsar D.S."/>
        </authorList>
    </citation>
    <scope>NUCLEOTIDE SEQUENCE [LARGE SCALE GENOMIC DNA]</scope>
</reference>
<dbReference type="STRING" id="225164.V3ZG29"/>
<comment type="similarity">
    <text evidence="3">Belongs to the PIH1 family. Kintoun subfamily.</text>
</comment>
<keyword evidence="1 3" id="KW-0963">Cytoplasm</keyword>
<comment type="subcellular location">
    <subcellularLocation>
        <location evidence="3">Cytoplasm</location>
    </subcellularLocation>
    <subcellularLocation>
        <location evidence="2">Dynein axonemal particle</location>
    </subcellularLocation>
</comment>
<evidence type="ECO:0000259" key="6">
    <source>
        <dbReference type="Pfam" id="PF18201"/>
    </source>
</evidence>
<dbReference type="OrthoDB" id="546764at2759"/>
<evidence type="ECO:0000256" key="3">
    <source>
        <dbReference type="HAMAP-Rule" id="MF_03069"/>
    </source>
</evidence>
<organism evidence="7 8">
    <name type="scientific">Lottia gigantea</name>
    <name type="common">Giant owl limpet</name>
    <dbReference type="NCBI Taxonomy" id="225164"/>
    <lineage>
        <taxon>Eukaryota</taxon>
        <taxon>Metazoa</taxon>
        <taxon>Spiralia</taxon>
        <taxon>Lophotrochozoa</taxon>
        <taxon>Mollusca</taxon>
        <taxon>Gastropoda</taxon>
        <taxon>Patellogastropoda</taxon>
        <taxon>Lottioidea</taxon>
        <taxon>Lottiidae</taxon>
        <taxon>Lottia</taxon>
    </lineage>
</organism>
<dbReference type="InterPro" id="IPR041442">
    <property type="entry name" value="PIH1D1/2/3_CS-like"/>
</dbReference>
<dbReference type="InterPro" id="IPR012981">
    <property type="entry name" value="PIH1_N"/>
</dbReference>
<dbReference type="GO" id="GO:0120293">
    <property type="term" value="C:dynein axonemal particle"/>
    <property type="evidence" value="ECO:0007669"/>
    <property type="project" value="UniProtKB-SubCell"/>
</dbReference>
<dbReference type="RefSeq" id="XP_009059242.1">
    <property type="nucleotide sequence ID" value="XM_009060994.1"/>
</dbReference>
<dbReference type="OMA" id="CYINICA"/>
<dbReference type="GO" id="GO:0060285">
    <property type="term" value="P:cilium-dependent cell motility"/>
    <property type="evidence" value="ECO:0007669"/>
    <property type="project" value="UniProtKB-UniRule"/>
</dbReference>
<dbReference type="Proteomes" id="UP000030746">
    <property type="component" value="Unassembled WGS sequence"/>
</dbReference>
<protein>
    <recommendedName>
        <fullName evidence="3">Protein kintoun</fullName>
    </recommendedName>
    <alternativeName>
        <fullName evidence="3">Dynein assembly factor 2, axonemal homolog</fullName>
    </alternativeName>
</protein>
<feature type="region of interest" description="Disordered" evidence="4">
    <location>
        <begin position="215"/>
        <end position="252"/>
    </location>
</feature>
<feature type="domain" description="PIH1D1/2/3 CS-like" evidence="6">
    <location>
        <begin position="250"/>
        <end position="349"/>
    </location>
</feature>
<evidence type="ECO:0000259" key="5">
    <source>
        <dbReference type="Pfam" id="PF08190"/>
    </source>
</evidence>